<keyword evidence="10" id="KW-1185">Reference proteome</keyword>
<evidence type="ECO:0000256" key="7">
    <source>
        <dbReference type="HAMAP-Rule" id="MF_00955"/>
    </source>
</evidence>
<comment type="cofactor">
    <cofactor evidence="2 7">
        <name>NADP(+)</name>
        <dbReference type="ChEBI" id="CHEBI:58349"/>
    </cofactor>
</comment>
<dbReference type="EMBL" id="BDQK01000005">
    <property type="protein sequence ID" value="GBF80038.1"/>
    <property type="molecule type" value="Genomic_DNA"/>
</dbReference>
<sequence>MKQKTALICGISGQDGTYLAQYLLEKEYIVCGTSRDAQMSSFRNLQQLGIKDKVKLESMSLNDFRSVLQVLNKIKPDEVYNLAGQSSVGLSFELPVETLESIATGTLNLLEAIRFTGAPIKFYNAGSSECFGDIGDQAADELTPFRPRSPYAVAKSAAFWEVANYREAYGIFACSGILFNHESPLRPQRFVTQKIVAAACNIAQGNHQQLHLGNVSIARDWGWAPEYVKAMYLMLQQDQPDDYVIATGQSYSLEEFVVKTFECLGLNWQNYVITDQSLFRPTDLAISRGNPTKAEEELGWKAQYKMPDVVKMMVEDKLNN</sequence>
<proteinExistence type="inferred from homology"/>
<dbReference type="PANTHER" id="PTHR43715:SF1">
    <property type="entry name" value="GDP-MANNOSE 4,6 DEHYDRATASE"/>
    <property type="match status" value="1"/>
</dbReference>
<dbReference type="EC" id="4.2.1.47" evidence="4 7"/>
<feature type="active site" evidence="7">
    <location>
        <position position="156"/>
    </location>
</feature>
<dbReference type="CDD" id="cd05260">
    <property type="entry name" value="GDP_MD_SDR_e"/>
    <property type="match status" value="1"/>
</dbReference>
<dbReference type="InterPro" id="IPR016040">
    <property type="entry name" value="NAD(P)-bd_dom"/>
</dbReference>
<comment type="caution">
    <text evidence="9">The sequence shown here is derived from an EMBL/GenBank/DDBJ whole genome shotgun (WGS) entry which is preliminary data.</text>
</comment>
<evidence type="ECO:0000256" key="3">
    <source>
        <dbReference type="ARBA" id="ARBA00009263"/>
    </source>
</evidence>
<dbReference type="Pfam" id="PF16363">
    <property type="entry name" value="GDP_Man_Dehyd"/>
    <property type="match status" value="1"/>
</dbReference>
<evidence type="ECO:0000256" key="5">
    <source>
        <dbReference type="ARBA" id="ARBA00023239"/>
    </source>
</evidence>
<dbReference type="GO" id="GO:0042351">
    <property type="term" value="P:'de novo' GDP-L-fucose biosynthetic process"/>
    <property type="evidence" value="ECO:0007669"/>
    <property type="project" value="TreeGrafter"/>
</dbReference>
<dbReference type="InterPro" id="IPR036291">
    <property type="entry name" value="NAD(P)-bd_dom_sf"/>
</dbReference>
<evidence type="ECO:0000256" key="6">
    <source>
        <dbReference type="ARBA" id="ARBA00059383"/>
    </source>
</evidence>
<comment type="caution">
    <text evidence="7">Lacks conserved residue(s) required for the propagation of feature annotation.</text>
</comment>
<reference evidence="10" key="1">
    <citation type="submission" date="2017-05" db="EMBL/GenBank/DDBJ databases">
        <title>Physiological properties and genetic analysis related to exopolysaccharide production of fresh-water unicellular cyanobacterium Aphanothece sacrum, Suizenji Nori, that has been cultured as a food source in Japan.</title>
        <authorList>
            <person name="Kanesaki Y."/>
            <person name="Yoshikawa S."/>
            <person name="Ohki K."/>
        </authorList>
    </citation>
    <scope>NUCLEOTIDE SEQUENCE [LARGE SCALE GENOMIC DNA]</scope>
    <source>
        <strain evidence="10">FPU1</strain>
    </source>
</reference>
<accession>A0A401IFI3</accession>
<dbReference type="GO" id="GO:0070401">
    <property type="term" value="F:NADP+ binding"/>
    <property type="evidence" value="ECO:0007669"/>
    <property type="project" value="UniProtKB-UniRule"/>
</dbReference>
<evidence type="ECO:0000256" key="1">
    <source>
        <dbReference type="ARBA" id="ARBA00000188"/>
    </source>
</evidence>
<dbReference type="FunFam" id="3.40.50.720:FF:000924">
    <property type="entry name" value="GDP-mannose 4,6 dehydratase"/>
    <property type="match status" value="1"/>
</dbReference>
<dbReference type="OrthoDB" id="9779041at2"/>
<evidence type="ECO:0000259" key="8">
    <source>
        <dbReference type="Pfam" id="PF16363"/>
    </source>
</evidence>
<dbReference type="Gene3D" id="3.40.50.720">
    <property type="entry name" value="NAD(P)-binding Rossmann-like Domain"/>
    <property type="match status" value="1"/>
</dbReference>
<dbReference type="RefSeq" id="WP_124973473.1">
    <property type="nucleotide sequence ID" value="NZ_BDQK01000005.1"/>
</dbReference>
<protein>
    <recommendedName>
        <fullName evidence="4 7">GDP-mannose 4,6-dehydratase</fullName>
        <ecNumber evidence="4 7">4.2.1.47</ecNumber>
    </recommendedName>
    <alternativeName>
        <fullName evidence="7">GDP-D-mannose dehydratase</fullName>
    </alternativeName>
</protein>
<keyword evidence="7" id="KW-0521">NADP</keyword>
<evidence type="ECO:0000256" key="2">
    <source>
        <dbReference type="ARBA" id="ARBA00001937"/>
    </source>
</evidence>
<dbReference type="AlphaFoldDB" id="A0A401IFI3"/>
<dbReference type="HAMAP" id="MF_00955">
    <property type="entry name" value="GDP_Man_dehydratase"/>
    <property type="match status" value="1"/>
</dbReference>
<dbReference type="Proteomes" id="UP000287247">
    <property type="component" value="Unassembled WGS sequence"/>
</dbReference>
<feature type="domain" description="NAD(P)-binding" evidence="8">
    <location>
        <begin position="7"/>
        <end position="313"/>
    </location>
</feature>
<organism evidence="9 10">
    <name type="scientific">Aphanothece sacrum FPU1</name>
    <dbReference type="NCBI Taxonomy" id="1920663"/>
    <lineage>
        <taxon>Bacteria</taxon>
        <taxon>Bacillati</taxon>
        <taxon>Cyanobacteriota</taxon>
        <taxon>Cyanophyceae</taxon>
        <taxon>Oscillatoriophycideae</taxon>
        <taxon>Chroococcales</taxon>
        <taxon>Aphanothecaceae</taxon>
        <taxon>Aphanothece</taxon>
    </lineage>
</organism>
<comment type="catalytic activity">
    <reaction evidence="1 7">
        <text>GDP-alpha-D-mannose = GDP-4-dehydro-alpha-D-rhamnose + H2O</text>
        <dbReference type="Rhea" id="RHEA:23820"/>
        <dbReference type="ChEBI" id="CHEBI:15377"/>
        <dbReference type="ChEBI" id="CHEBI:57527"/>
        <dbReference type="ChEBI" id="CHEBI:57964"/>
        <dbReference type="EC" id="4.2.1.47"/>
    </reaction>
</comment>
<keyword evidence="5 7" id="KW-0456">Lyase</keyword>
<gene>
    <name evidence="7" type="primary">gmd</name>
    <name evidence="9" type="ORF">AsFPU1_1439</name>
</gene>
<dbReference type="SUPFAM" id="SSF51735">
    <property type="entry name" value="NAD(P)-binding Rossmann-fold domains"/>
    <property type="match status" value="1"/>
</dbReference>
<comment type="function">
    <text evidence="6 7">Catalyzes the conversion of GDP-D-mannose to GDP-4-dehydro-6-deoxy-D-mannose.</text>
</comment>
<comment type="similarity">
    <text evidence="3 7">Belongs to the NAD(P)-dependent epimerase/dehydratase family. GDP-mannose 4,6-dehydratase subfamily.</text>
</comment>
<dbReference type="GO" id="GO:0008446">
    <property type="term" value="F:GDP-mannose 4,6-dehydratase activity"/>
    <property type="evidence" value="ECO:0007669"/>
    <property type="project" value="UniProtKB-UniRule"/>
</dbReference>
<name>A0A401IFI3_APHSA</name>
<evidence type="ECO:0000256" key="4">
    <source>
        <dbReference type="ARBA" id="ARBA00011989"/>
    </source>
</evidence>
<dbReference type="Gene3D" id="3.90.25.10">
    <property type="entry name" value="UDP-galactose 4-epimerase, domain 1"/>
    <property type="match status" value="1"/>
</dbReference>
<evidence type="ECO:0000313" key="9">
    <source>
        <dbReference type="EMBL" id="GBF80038.1"/>
    </source>
</evidence>
<dbReference type="InterPro" id="IPR006368">
    <property type="entry name" value="GDP_Man_deHydtase"/>
</dbReference>
<dbReference type="PANTHER" id="PTHR43715">
    <property type="entry name" value="GDP-MANNOSE 4,6-DEHYDRATASE"/>
    <property type="match status" value="1"/>
</dbReference>
<evidence type="ECO:0000313" key="10">
    <source>
        <dbReference type="Proteomes" id="UP000287247"/>
    </source>
</evidence>